<dbReference type="Proteomes" id="UP000521872">
    <property type="component" value="Unassembled WGS sequence"/>
</dbReference>
<comment type="caution">
    <text evidence="8">The sequence shown here is derived from an EMBL/GenBank/DDBJ whole genome shotgun (WGS) entry which is preliminary data.</text>
</comment>
<keyword evidence="9" id="KW-1185">Reference proteome</keyword>
<dbReference type="GO" id="GO:0035556">
    <property type="term" value="P:intracellular signal transduction"/>
    <property type="evidence" value="ECO:0007669"/>
    <property type="project" value="TreeGrafter"/>
</dbReference>
<dbReference type="InterPro" id="IPR011009">
    <property type="entry name" value="Kinase-like_dom_sf"/>
</dbReference>
<dbReference type="GO" id="GO:0004674">
    <property type="term" value="F:protein serine/threonine kinase activity"/>
    <property type="evidence" value="ECO:0007669"/>
    <property type="project" value="UniProtKB-KW"/>
</dbReference>
<organism evidence="8 9">
    <name type="scientific">Agrocybe pediades</name>
    <dbReference type="NCBI Taxonomy" id="84607"/>
    <lineage>
        <taxon>Eukaryota</taxon>
        <taxon>Fungi</taxon>
        <taxon>Dikarya</taxon>
        <taxon>Basidiomycota</taxon>
        <taxon>Agaricomycotina</taxon>
        <taxon>Agaricomycetes</taxon>
        <taxon>Agaricomycetidae</taxon>
        <taxon>Agaricales</taxon>
        <taxon>Agaricineae</taxon>
        <taxon>Strophariaceae</taxon>
        <taxon>Agrocybe</taxon>
    </lineage>
</organism>
<protein>
    <recommendedName>
        <fullName evidence="7">Protein kinase domain-containing protein</fullName>
    </recommendedName>
</protein>
<comment type="similarity">
    <text evidence="1">Belongs to the protein kinase superfamily. CAMK Ser/Thr protein kinase family. NIM1 subfamily.</text>
</comment>
<keyword evidence="5" id="KW-0418">Kinase</keyword>
<dbReference type="Gene3D" id="1.10.510.10">
    <property type="entry name" value="Transferase(Phosphotransferase) domain 1"/>
    <property type="match status" value="2"/>
</dbReference>
<dbReference type="GO" id="GO:0005737">
    <property type="term" value="C:cytoplasm"/>
    <property type="evidence" value="ECO:0007669"/>
    <property type="project" value="TreeGrafter"/>
</dbReference>
<dbReference type="SUPFAM" id="SSF56112">
    <property type="entry name" value="Protein kinase-like (PK-like)"/>
    <property type="match status" value="1"/>
</dbReference>
<evidence type="ECO:0000256" key="4">
    <source>
        <dbReference type="ARBA" id="ARBA00022741"/>
    </source>
</evidence>
<dbReference type="GO" id="GO:0005524">
    <property type="term" value="F:ATP binding"/>
    <property type="evidence" value="ECO:0007669"/>
    <property type="project" value="UniProtKB-KW"/>
</dbReference>
<evidence type="ECO:0000256" key="3">
    <source>
        <dbReference type="ARBA" id="ARBA00022679"/>
    </source>
</evidence>
<evidence type="ECO:0000256" key="1">
    <source>
        <dbReference type="ARBA" id="ARBA00010791"/>
    </source>
</evidence>
<sequence>MKVLLSHANCDANHGSINFSMSPELLRLLDAQYSALQAHPNLTFLCLHQFLAYKNDVSSEAVDRNQQLKTEINHIRLPTIRDLPVEILSKVFYSSEMRRHTVYEDNPAPLRTGAEGNYSTISLQTAVWWSQKHAVSSKKSCQASNTLTDWRSFTVKNVLLDDDLNVKIGDFGLSNEISDGDFHTRAVGVETMLPGSYPRRSFPGLLTLIKEGNFHLPSYLSSEAKDLITLMLVVDPLKRITVPEIIKHPFFTTNLPRSRYLTPLPPPPGPVLGTLSALVGPPKQLDFEMIDGLGKIEEDVVEKLAELMDGVTVDAVWACLRMNDGAQGNAV</sequence>
<dbReference type="SMART" id="SM00220">
    <property type="entry name" value="S_TKc"/>
    <property type="match status" value="1"/>
</dbReference>
<keyword evidence="4" id="KW-0547">Nucleotide-binding</keyword>
<gene>
    <name evidence="8" type="ORF">D9613_004447</name>
</gene>
<proteinExistence type="inferred from homology"/>
<evidence type="ECO:0000256" key="2">
    <source>
        <dbReference type="ARBA" id="ARBA00022527"/>
    </source>
</evidence>
<dbReference type="PANTHER" id="PTHR24346">
    <property type="entry name" value="MAP/MICROTUBULE AFFINITY-REGULATING KINASE"/>
    <property type="match status" value="1"/>
</dbReference>
<evidence type="ECO:0000256" key="6">
    <source>
        <dbReference type="ARBA" id="ARBA00022840"/>
    </source>
</evidence>
<name>A0A8H4QJ00_9AGAR</name>
<reference evidence="8 9" key="1">
    <citation type="submission" date="2019-12" db="EMBL/GenBank/DDBJ databases">
        <authorList>
            <person name="Floudas D."/>
            <person name="Bentzer J."/>
            <person name="Ahren D."/>
            <person name="Johansson T."/>
            <person name="Persson P."/>
            <person name="Tunlid A."/>
        </authorList>
    </citation>
    <scope>NUCLEOTIDE SEQUENCE [LARGE SCALE GENOMIC DNA]</scope>
    <source>
        <strain evidence="8 9">CBS 102.39</strain>
    </source>
</reference>
<feature type="domain" description="Protein kinase" evidence="7">
    <location>
        <begin position="107"/>
        <end position="251"/>
    </location>
</feature>
<dbReference type="EMBL" id="JAACJL010000057">
    <property type="protein sequence ID" value="KAF4611990.1"/>
    <property type="molecule type" value="Genomic_DNA"/>
</dbReference>
<evidence type="ECO:0000313" key="9">
    <source>
        <dbReference type="Proteomes" id="UP000521872"/>
    </source>
</evidence>
<evidence type="ECO:0000259" key="7">
    <source>
        <dbReference type="SMART" id="SM00220"/>
    </source>
</evidence>
<evidence type="ECO:0000313" key="8">
    <source>
        <dbReference type="EMBL" id="KAF4611990.1"/>
    </source>
</evidence>
<accession>A0A8H4QJ00</accession>
<keyword evidence="3" id="KW-0808">Transferase</keyword>
<dbReference type="PANTHER" id="PTHR24346:SF82">
    <property type="entry name" value="KP78A-RELATED"/>
    <property type="match status" value="1"/>
</dbReference>
<keyword evidence="6" id="KW-0067">ATP-binding</keyword>
<keyword evidence="2" id="KW-0723">Serine/threonine-protein kinase</keyword>
<dbReference type="AlphaFoldDB" id="A0A8H4QJ00"/>
<dbReference type="InterPro" id="IPR000719">
    <property type="entry name" value="Prot_kinase_dom"/>
</dbReference>
<evidence type="ECO:0000256" key="5">
    <source>
        <dbReference type="ARBA" id="ARBA00022777"/>
    </source>
</evidence>